<proteinExistence type="predicted"/>
<accession>A0A7M4CBW1</accession>
<feature type="compositionally biased region" description="Basic residues" evidence="1">
    <location>
        <begin position="261"/>
        <end position="270"/>
    </location>
</feature>
<protein>
    <submittedName>
        <fullName evidence="2">HhpX</fullName>
    </submittedName>
</protein>
<sequence length="270" mass="29508">MASSTEKAHETLSSIPTGLCEWPEVVVRDSIVSPELGTQANPIVIGDDLAPLGSASNPIVIYVGECSCRNGTDQVGFDADTEIMTTLECWETLIDGDFTVPADEGEAVVHPPIRSLVREDPEDLQSSEQSSPDFSLLDDKALKATESSFYRLQNCSGLEAPSSGNTRNGHKVRLADDYLSMLYQRFLESEPSMEKGKVFKAKEARSTPEISSMTRDAVPQETTDQTDTSLGKDVSCDSCNVRSTKRRLSHGGRVSSELRRSARLTKRART</sequence>
<organism evidence="2">
    <name type="scientific">Byssochlamys spectabilis</name>
    <name type="common">Paecilomyces variotii</name>
    <dbReference type="NCBI Taxonomy" id="264951"/>
    <lineage>
        <taxon>Eukaryota</taxon>
        <taxon>Fungi</taxon>
        <taxon>Dikarya</taxon>
        <taxon>Ascomycota</taxon>
        <taxon>Pezizomycotina</taxon>
        <taxon>Eurotiomycetes</taxon>
        <taxon>Eurotiomycetidae</taxon>
        <taxon>Eurotiales</taxon>
        <taxon>Thermoascaceae</taxon>
        <taxon>Paecilomyces</taxon>
    </lineage>
</organism>
<dbReference type="AlphaFoldDB" id="A0A7M4CBW1"/>
<name>A0A7M4CBW1_BYSSP</name>
<evidence type="ECO:0000256" key="1">
    <source>
        <dbReference type="SAM" id="MobiDB-lite"/>
    </source>
</evidence>
<gene>
    <name evidence="2" type="primary">hhpX</name>
</gene>
<feature type="region of interest" description="Disordered" evidence="1">
    <location>
        <begin position="198"/>
        <end position="270"/>
    </location>
</feature>
<reference evidence="2" key="1">
    <citation type="journal article" date="2020" name="bioRxiv">
        <title>Eukaryotic transposable elements as cargo carriers: the forging of metal resistance in the fungus Paecilomyces variotii.</title>
        <authorList>
            <person name="Urquhart A.S."/>
            <person name="Chong N.F."/>
            <person name="Yang Y."/>
            <person name="Idnurm A."/>
        </authorList>
    </citation>
    <scope>NUCLEOTIDE SEQUENCE</scope>
    <source>
        <strain evidence="2">CBS 144490</strain>
    </source>
</reference>
<evidence type="ECO:0000313" key="2">
    <source>
        <dbReference type="EMBL" id="QOD95036.1"/>
    </source>
</evidence>
<feature type="compositionally biased region" description="Polar residues" evidence="1">
    <location>
        <begin position="208"/>
        <end position="229"/>
    </location>
</feature>
<dbReference type="EMBL" id="MT022027">
    <property type="protein sequence ID" value="QOD95036.1"/>
    <property type="molecule type" value="Genomic_DNA"/>
</dbReference>